<feature type="region of interest" description="Disordered" evidence="4">
    <location>
        <begin position="901"/>
        <end position="966"/>
    </location>
</feature>
<feature type="compositionally biased region" description="Basic and acidic residues" evidence="4">
    <location>
        <begin position="203"/>
        <end position="222"/>
    </location>
</feature>
<dbReference type="InterPro" id="IPR011993">
    <property type="entry name" value="PH-like_dom_sf"/>
</dbReference>
<dbReference type="Gene3D" id="2.30.29.30">
    <property type="entry name" value="Pleckstrin-homology domain (PH domain)/Phosphotyrosine-binding domain (PTB)"/>
    <property type="match status" value="1"/>
</dbReference>
<dbReference type="GO" id="GO:0005085">
    <property type="term" value="F:guanyl-nucleotide exchange factor activity"/>
    <property type="evidence" value="ECO:0007669"/>
    <property type="project" value="InterPro"/>
</dbReference>
<dbReference type="InterPro" id="IPR000219">
    <property type="entry name" value="DH_dom"/>
</dbReference>
<accession>A0A7R8ZHB0</accession>
<evidence type="ECO:0000313" key="5">
    <source>
        <dbReference type="EMBL" id="CAD7223685.1"/>
    </source>
</evidence>
<dbReference type="Pfam" id="PF00621">
    <property type="entry name" value="RhoGEF"/>
    <property type="match status" value="1"/>
</dbReference>
<feature type="region of interest" description="Disordered" evidence="4">
    <location>
        <begin position="1113"/>
        <end position="1211"/>
    </location>
</feature>
<evidence type="ECO:0000256" key="1">
    <source>
        <dbReference type="ARBA" id="ARBA00004496"/>
    </source>
</evidence>
<feature type="region of interest" description="Disordered" evidence="4">
    <location>
        <begin position="88"/>
        <end position="237"/>
    </location>
</feature>
<gene>
    <name evidence="5" type="ORF">CTOB1V02_LOCUS1665</name>
</gene>
<dbReference type="EMBL" id="OB660239">
    <property type="protein sequence ID" value="CAD7223685.1"/>
    <property type="molecule type" value="Genomic_DNA"/>
</dbReference>
<evidence type="ECO:0000256" key="3">
    <source>
        <dbReference type="ARBA" id="ARBA00022553"/>
    </source>
</evidence>
<dbReference type="Gene3D" id="1.20.900.10">
    <property type="entry name" value="Dbl homology (DH) domain"/>
    <property type="match status" value="1"/>
</dbReference>
<dbReference type="GO" id="GO:0005737">
    <property type="term" value="C:cytoplasm"/>
    <property type="evidence" value="ECO:0007669"/>
    <property type="project" value="UniProtKB-SubCell"/>
</dbReference>
<keyword evidence="3" id="KW-0597">Phosphoprotein</keyword>
<feature type="compositionally biased region" description="Low complexity" evidence="4">
    <location>
        <begin position="380"/>
        <end position="402"/>
    </location>
</feature>
<comment type="subcellular location">
    <subcellularLocation>
        <location evidence="1">Cytoplasm</location>
    </subcellularLocation>
</comment>
<dbReference type="Pfam" id="PF17838">
    <property type="entry name" value="PH_16"/>
    <property type="match status" value="1"/>
</dbReference>
<protein>
    <submittedName>
        <fullName evidence="5">Uncharacterized protein</fullName>
    </submittedName>
</protein>
<dbReference type="SUPFAM" id="SSF50729">
    <property type="entry name" value="PH domain-like"/>
    <property type="match status" value="1"/>
</dbReference>
<feature type="compositionally biased region" description="Acidic residues" evidence="4">
    <location>
        <begin position="1193"/>
        <end position="1211"/>
    </location>
</feature>
<dbReference type="PANTHER" id="PTHR45872">
    <property type="entry name" value="RHO GUANINE NUCLEOTIDE EXCHANGE FACTOR 2, ISOFORM D"/>
    <property type="match status" value="1"/>
</dbReference>
<feature type="compositionally biased region" description="Basic and acidic residues" evidence="4">
    <location>
        <begin position="1116"/>
        <end position="1129"/>
    </location>
</feature>
<evidence type="ECO:0000256" key="2">
    <source>
        <dbReference type="ARBA" id="ARBA00022490"/>
    </source>
</evidence>
<keyword evidence="2" id="KW-0963">Cytoplasm</keyword>
<feature type="compositionally biased region" description="Polar residues" evidence="4">
    <location>
        <begin position="172"/>
        <end position="202"/>
    </location>
</feature>
<dbReference type="GO" id="GO:0007186">
    <property type="term" value="P:G protein-coupled receptor signaling pathway"/>
    <property type="evidence" value="ECO:0007669"/>
    <property type="project" value="TreeGrafter"/>
</dbReference>
<dbReference type="InterPro" id="IPR035899">
    <property type="entry name" value="DBL_dom_sf"/>
</dbReference>
<name>A0A7R8ZHB0_9CRUS</name>
<dbReference type="OrthoDB" id="2272012at2759"/>
<dbReference type="PROSITE" id="PS50010">
    <property type="entry name" value="DH_2"/>
    <property type="match status" value="1"/>
</dbReference>
<organism evidence="5">
    <name type="scientific">Cyprideis torosa</name>
    <dbReference type="NCBI Taxonomy" id="163714"/>
    <lineage>
        <taxon>Eukaryota</taxon>
        <taxon>Metazoa</taxon>
        <taxon>Ecdysozoa</taxon>
        <taxon>Arthropoda</taxon>
        <taxon>Crustacea</taxon>
        <taxon>Oligostraca</taxon>
        <taxon>Ostracoda</taxon>
        <taxon>Podocopa</taxon>
        <taxon>Podocopida</taxon>
        <taxon>Cytherocopina</taxon>
        <taxon>Cytheroidea</taxon>
        <taxon>Cytherideidae</taxon>
        <taxon>Cyprideis</taxon>
    </lineage>
</organism>
<proteinExistence type="predicted"/>
<dbReference type="CDD" id="cd00160">
    <property type="entry name" value="RhoGEF"/>
    <property type="match status" value="1"/>
</dbReference>
<feature type="compositionally biased region" description="Basic and acidic residues" evidence="4">
    <location>
        <begin position="907"/>
        <end position="916"/>
    </location>
</feature>
<evidence type="ECO:0000256" key="4">
    <source>
        <dbReference type="SAM" id="MobiDB-lite"/>
    </source>
</evidence>
<dbReference type="SMART" id="SM00325">
    <property type="entry name" value="RhoGEF"/>
    <property type="match status" value="1"/>
</dbReference>
<sequence>MSVLNSTASAVTVPASPVVLRGSPVRKKSSFRSRKRPSLIVTMGMSTTFSKFRRKRKVSLINPPFSVSCEETASSDWSFESFTPITSLGRKKSLPRSVPKPPVTPVLPHRQLKTTNGFMRSFSEVVRRESPPKTSSPTPAGDRLSVVGVPTRRRPEPVSELDENSSHHEQLQHQQNRTDSPDNSRPSSTHAKRNSTSINRSESYSERVQKRKSTRESRKHSDPSLTGAKDSGAAHSESSPVAMVVLRRYISNVSLEFDIYRFVAAAARFVAIHILFPRGLLSLSRHPAVAGSNSCVFHPRLFVHLRHVLEKEEGRERKSGDRFVISHPSLLLAPVVLEMMVDISDADSRMALCQAVSHSPRPFFSVKSDADLHNATSLQNNTESSSNSSISTSRSIESPSNSMEGGSLAPSVNEPLPLQALFRASAGPGDDSDGETASAEWQRDLDPAILQRMSQQEIKRQDILNELFHTEKNHVRKLTILKETFYDRLRQYGQASDVVDNLFTNLEEMLEIHSGFYEQMKRCRGDNPVIEEVGDLLLSMFDGEAGPNFARAAATFCRSQSASNQAFKVRRLRDQELDRLVRESESDRRCQRLKLNDLIVSEMQRLTKYPLLLENLLKLKISHPTELDKVERALIRSKDIVNHVNEETNNYQRIHEILKRIDRVAFDKGAADDEICSHFKNLDWFTFRVIHEGCVTWRQPHSSKAVDVQLLLTSDYLIFLQKDGEKLVLKFHSCVAMGKEDKVQVSPVIRLKDLILRHEAGGKNILLILVTHPKFSYMYKIQAPGDTEERERLSLVNILERRRGSFVREGSLDQLRTNGLASSGSPSAAPSSPSTSRGRRWPSPAVLVERRGSISFSGDHSPHTQERRGSIGSIIVRWFKAINDAKTAYLERSKQTENLCLSGDVPDSLHDNREETEAAAVTEEAVPEREGASGGGSTSLGAGSTDAPQDDEGRKKHHAQASTSGKRFQRGVVLTLVEGPRLIEPSEVVISQGPASVFFAEPVITPLERLRKKDLEIKKKLEEKEAIVADILRVPKEEFAHISDIAEHGDGEKDARELVLILMNVAKRLSELLNDSLRVSEEDTVQPPNKPLGVPYAQVKDISDALNQHLPPLVNKIDESEMERSRLRAEAGQSREQLHRLHLQSTSRKHVEREYEEIPPIAGPPPEEPVPPPYSEKPEPPEVSSSPDTSKAEEEDVSGLEDDNEEDEKVS</sequence>
<dbReference type="AlphaFoldDB" id="A0A7R8ZHB0"/>
<dbReference type="SUPFAM" id="SSF48065">
    <property type="entry name" value="DBL homology domain (DH-domain)"/>
    <property type="match status" value="1"/>
</dbReference>
<dbReference type="InterPro" id="IPR041020">
    <property type="entry name" value="PH_16"/>
</dbReference>
<reference evidence="5" key="1">
    <citation type="submission" date="2020-11" db="EMBL/GenBank/DDBJ databases">
        <authorList>
            <person name="Tran Van P."/>
        </authorList>
    </citation>
    <scope>NUCLEOTIDE SEQUENCE</scope>
</reference>
<dbReference type="PANTHER" id="PTHR45872:SF2">
    <property type="entry name" value="RHO GUANINE NUCLEOTIDE EXCHANGE FACTOR 2, ISOFORM D"/>
    <property type="match status" value="1"/>
</dbReference>
<feature type="region of interest" description="Disordered" evidence="4">
    <location>
        <begin position="378"/>
        <end position="410"/>
    </location>
</feature>
<feature type="region of interest" description="Disordered" evidence="4">
    <location>
        <begin position="816"/>
        <end position="844"/>
    </location>
</feature>
<feature type="compositionally biased region" description="Low complexity" evidence="4">
    <location>
        <begin position="819"/>
        <end position="844"/>
    </location>
</feature>
<dbReference type="GO" id="GO:0001664">
    <property type="term" value="F:G protein-coupled receptor binding"/>
    <property type="evidence" value="ECO:0007669"/>
    <property type="project" value="TreeGrafter"/>
</dbReference>
<feature type="compositionally biased region" description="Pro residues" evidence="4">
    <location>
        <begin position="1161"/>
        <end position="1175"/>
    </location>
</feature>